<dbReference type="EMBL" id="PZQS01000003">
    <property type="protein sequence ID" value="PVD33392.1"/>
    <property type="molecule type" value="Genomic_DNA"/>
</dbReference>
<sequence>MVMCKMAEGGDISHLFTARNNYHSVTATCQPLLTPDCYSRPSTPYTWTRAVGVSGQGLMTIRRSDERRSDEQRTVAGEPLERLSQAHDRGACRTLGSLAGNWRSVMGPLVPLLGQGIAHTYNTMEAAMTCLISMSLTSK</sequence>
<dbReference type="Proteomes" id="UP000245119">
    <property type="component" value="Linkage Group LG3"/>
</dbReference>
<reference evidence="1 2" key="1">
    <citation type="submission" date="2018-04" db="EMBL/GenBank/DDBJ databases">
        <title>The genome of golden apple snail Pomacea canaliculata provides insight into stress tolerance and invasive adaptation.</title>
        <authorList>
            <person name="Liu C."/>
            <person name="Liu B."/>
            <person name="Ren Y."/>
            <person name="Zhang Y."/>
            <person name="Wang H."/>
            <person name="Li S."/>
            <person name="Jiang F."/>
            <person name="Yin L."/>
            <person name="Zhang G."/>
            <person name="Qian W."/>
            <person name="Fan W."/>
        </authorList>
    </citation>
    <scope>NUCLEOTIDE SEQUENCE [LARGE SCALE GENOMIC DNA]</scope>
    <source>
        <strain evidence="1">SZHN2017</strain>
        <tissue evidence="1">Muscle</tissue>
    </source>
</reference>
<keyword evidence="2" id="KW-1185">Reference proteome</keyword>
<protein>
    <submittedName>
        <fullName evidence="1">Uncharacterized protein</fullName>
    </submittedName>
</protein>
<evidence type="ECO:0000313" key="1">
    <source>
        <dbReference type="EMBL" id="PVD33392.1"/>
    </source>
</evidence>
<accession>A0A2T7PJ43</accession>
<evidence type="ECO:0000313" key="2">
    <source>
        <dbReference type="Proteomes" id="UP000245119"/>
    </source>
</evidence>
<gene>
    <name evidence="1" type="ORF">C0Q70_04648</name>
</gene>
<proteinExistence type="predicted"/>
<name>A0A2T7PJ43_POMCA</name>
<comment type="caution">
    <text evidence="1">The sequence shown here is derived from an EMBL/GenBank/DDBJ whole genome shotgun (WGS) entry which is preliminary data.</text>
</comment>
<dbReference type="AlphaFoldDB" id="A0A2T7PJ43"/>
<organism evidence="1 2">
    <name type="scientific">Pomacea canaliculata</name>
    <name type="common">Golden apple snail</name>
    <dbReference type="NCBI Taxonomy" id="400727"/>
    <lineage>
        <taxon>Eukaryota</taxon>
        <taxon>Metazoa</taxon>
        <taxon>Spiralia</taxon>
        <taxon>Lophotrochozoa</taxon>
        <taxon>Mollusca</taxon>
        <taxon>Gastropoda</taxon>
        <taxon>Caenogastropoda</taxon>
        <taxon>Architaenioglossa</taxon>
        <taxon>Ampullarioidea</taxon>
        <taxon>Ampullariidae</taxon>
        <taxon>Pomacea</taxon>
    </lineage>
</organism>